<accession>A0A8S5PCT7</accession>
<organism evidence="1">
    <name type="scientific">Siphoviridae sp. ctorp6</name>
    <dbReference type="NCBI Taxonomy" id="2825673"/>
    <lineage>
        <taxon>Viruses</taxon>
        <taxon>Duplodnaviria</taxon>
        <taxon>Heunggongvirae</taxon>
        <taxon>Uroviricota</taxon>
        <taxon>Caudoviricetes</taxon>
    </lineage>
</organism>
<evidence type="ECO:0000313" key="1">
    <source>
        <dbReference type="EMBL" id="DAE04794.1"/>
    </source>
</evidence>
<sequence length="81" mass="9391">MSNNLNTLINRLQKALKAKGKVYCINRSQFHSDKYDCICTKYTVYTTYIDADGEKQKDSHYFDKALDVVQFLADLLRDDSS</sequence>
<proteinExistence type="predicted"/>
<protein>
    <submittedName>
        <fullName evidence="1">Uncharacterized protein</fullName>
    </submittedName>
</protein>
<name>A0A8S5PCT7_9CAUD</name>
<reference evidence="1" key="1">
    <citation type="journal article" date="2021" name="Proc. Natl. Acad. Sci. U.S.A.">
        <title>A Catalog of Tens of Thousands of Viruses from Human Metagenomes Reveals Hidden Associations with Chronic Diseases.</title>
        <authorList>
            <person name="Tisza M.J."/>
            <person name="Buck C.B."/>
        </authorList>
    </citation>
    <scope>NUCLEOTIDE SEQUENCE</scope>
    <source>
        <strain evidence="1">Ctorp6</strain>
    </source>
</reference>
<dbReference type="EMBL" id="BK015394">
    <property type="protein sequence ID" value="DAE04794.1"/>
    <property type="molecule type" value="Genomic_DNA"/>
</dbReference>